<keyword evidence="2" id="KW-0808">Transferase</keyword>
<keyword evidence="6" id="KW-0119">Carbohydrate metabolism</keyword>
<feature type="domain" description="Four-carbon acid sugar kinase N-terminal" evidence="7">
    <location>
        <begin position="5"/>
        <end position="224"/>
    </location>
</feature>
<accession>A0A9D2I7J4</accession>
<dbReference type="Gene3D" id="3.40.50.10840">
    <property type="entry name" value="Putative sugar-binding, N-terminal domain"/>
    <property type="match status" value="1"/>
</dbReference>
<evidence type="ECO:0000256" key="1">
    <source>
        <dbReference type="ARBA" id="ARBA00005715"/>
    </source>
</evidence>
<evidence type="ECO:0000256" key="2">
    <source>
        <dbReference type="ARBA" id="ARBA00022679"/>
    </source>
</evidence>
<evidence type="ECO:0000313" key="9">
    <source>
        <dbReference type="EMBL" id="HJA94181.1"/>
    </source>
</evidence>
<evidence type="ECO:0008006" key="11">
    <source>
        <dbReference type="Google" id="ProtNLM"/>
    </source>
</evidence>
<evidence type="ECO:0000256" key="6">
    <source>
        <dbReference type="ARBA" id="ARBA00023277"/>
    </source>
</evidence>
<dbReference type="GO" id="GO:0016301">
    <property type="term" value="F:kinase activity"/>
    <property type="evidence" value="ECO:0007669"/>
    <property type="project" value="UniProtKB-KW"/>
</dbReference>
<dbReference type="Pfam" id="PF07005">
    <property type="entry name" value="SBD_N"/>
    <property type="match status" value="1"/>
</dbReference>
<gene>
    <name evidence="9" type="ORF">H9717_13905</name>
</gene>
<reference evidence="9" key="1">
    <citation type="journal article" date="2021" name="PeerJ">
        <title>Extensive microbial diversity within the chicken gut microbiome revealed by metagenomics and culture.</title>
        <authorList>
            <person name="Gilroy R."/>
            <person name="Ravi A."/>
            <person name="Getino M."/>
            <person name="Pursley I."/>
            <person name="Horton D.L."/>
            <person name="Alikhan N.F."/>
            <person name="Baker D."/>
            <person name="Gharbi K."/>
            <person name="Hall N."/>
            <person name="Watson M."/>
            <person name="Adriaenssens E.M."/>
            <person name="Foster-Nyarko E."/>
            <person name="Jarju S."/>
            <person name="Secka A."/>
            <person name="Antonio M."/>
            <person name="Oren A."/>
            <person name="Chaudhuri R.R."/>
            <person name="La Ragione R."/>
            <person name="Hildebrand F."/>
            <person name="Pallen M.J."/>
        </authorList>
    </citation>
    <scope>NUCLEOTIDE SEQUENCE</scope>
    <source>
        <strain evidence="9">CHK179-7159</strain>
    </source>
</reference>
<dbReference type="InterPro" id="IPR031475">
    <property type="entry name" value="NBD_C"/>
</dbReference>
<dbReference type="AlphaFoldDB" id="A0A9D2I7J4"/>
<evidence type="ECO:0000259" key="7">
    <source>
        <dbReference type="Pfam" id="PF07005"/>
    </source>
</evidence>
<dbReference type="GO" id="GO:0005524">
    <property type="term" value="F:ATP binding"/>
    <property type="evidence" value="ECO:0007669"/>
    <property type="project" value="UniProtKB-KW"/>
</dbReference>
<evidence type="ECO:0000256" key="4">
    <source>
        <dbReference type="ARBA" id="ARBA00022777"/>
    </source>
</evidence>
<dbReference type="EMBL" id="DWYY01000158">
    <property type="protein sequence ID" value="HJA94181.1"/>
    <property type="molecule type" value="Genomic_DNA"/>
</dbReference>
<organism evidence="9 10">
    <name type="scientific">Candidatus Eisenbergiella merdipullorum</name>
    <dbReference type="NCBI Taxonomy" id="2838553"/>
    <lineage>
        <taxon>Bacteria</taxon>
        <taxon>Bacillati</taxon>
        <taxon>Bacillota</taxon>
        <taxon>Clostridia</taxon>
        <taxon>Lachnospirales</taxon>
        <taxon>Lachnospiraceae</taxon>
        <taxon>Eisenbergiella</taxon>
    </lineage>
</organism>
<protein>
    <recommendedName>
        <fullName evidence="11">Four-carbon acid sugar kinase family protein</fullName>
    </recommendedName>
</protein>
<dbReference type="InterPro" id="IPR010737">
    <property type="entry name" value="4-carb_acid_sugar_kinase_N"/>
</dbReference>
<evidence type="ECO:0000313" key="10">
    <source>
        <dbReference type="Proteomes" id="UP000886858"/>
    </source>
</evidence>
<sequence>MPGTIVIADDVTGANDIGIMYAKAGLDAYVYSYEEEGSTEYPPCDALIIDTDSRFDTHENAYHKVFHALERLPKENVTQYIDKQCSVFRGNIGAEFDAMLDALGEEFAVVVLGFPNNGRTTLHSLHYVNGTLLENSQFRNDPVHPMRKSDLVEILQEQTKRKVGAIHYEVYDRGEEAVRQALEDARGRYSYVIMDVRDNRDLELLARVLREEKVLCGSSALSEYLARLEAGRRQKQKPHAFRVVQDKVFCMAGSLTPQTIGQTAYMKEKGYPVITVDTTRVFDGQEKKAEEERVLTEIEKAYRTSDFVMIHSMNRPEEVEQTKRMAAKKGIDNTEVSSMVSGLLSVISQKAIMRLKIRRIIVCGGDTSASLCAHLGVRGMKVLEEIEAGLPTCESVEEPHYRMVLKSGSFGTPEFVYKAMEKLRLE</sequence>
<comment type="similarity">
    <text evidence="1">Belongs to the four-carbon acid sugar kinase family.</text>
</comment>
<proteinExistence type="inferred from homology"/>
<dbReference type="Pfam" id="PF17042">
    <property type="entry name" value="NBD_C"/>
    <property type="match status" value="1"/>
</dbReference>
<evidence type="ECO:0000256" key="5">
    <source>
        <dbReference type="ARBA" id="ARBA00022840"/>
    </source>
</evidence>
<keyword evidence="4" id="KW-0418">Kinase</keyword>
<dbReference type="InterPro" id="IPR037051">
    <property type="entry name" value="4-carb_acid_sugar_kinase_N_sf"/>
</dbReference>
<evidence type="ECO:0000259" key="8">
    <source>
        <dbReference type="Pfam" id="PF17042"/>
    </source>
</evidence>
<dbReference type="Proteomes" id="UP000886858">
    <property type="component" value="Unassembled WGS sequence"/>
</dbReference>
<feature type="domain" description="Four-carbon acid sugar kinase nucleotide binding" evidence="8">
    <location>
        <begin position="250"/>
        <end position="415"/>
    </location>
</feature>
<dbReference type="Gene3D" id="3.40.980.20">
    <property type="entry name" value="Four-carbon acid sugar kinase, nucleotide binding domain"/>
    <property type="match status" value="1"/>
</dbReference>
<dbReference type="SUPFAM" id="SSF142764">
    <property type="entry name" value="YgbK-like"/>
    <property type="match status" value="1"/>
</dbReference>
<evidence type="ECO:0000256" key="3">
    <source>
        <dbReference type="ARBA" id="ARBA00022741"/>
    </source>
</evidence>
<name>A0A9D2I7J4_9FIRM</name>
<keyword evidence="5" id="KW-0067">ATP-binding</keyword>
<keyword evidence="3" id="KW-0547">Nucleotide-binding</keyword>
<dbReference type="InterPro" id="IPR042213">
    <property type="entry name" value="NBD_C_sf"/>
</dbReference>
<reference evidence="9" key="2">
    <citation type="submission" date="2021-04" db="EMBL/GenBank/DDBJ databases">
        <authorList>
            <person name="Gilroy R."/>
        </authorList>
    </citation>
    <scope>NUCLEOTIDE SEQUENCE</scope>
    <source>
        <strain evidence="9">CHK179-7159</strain>
    </source>
</reference>
<comment type="caution">
    <text evidence="9">The sequence shown here is derived from an EMBL/GenBank/DDBJ whole genome shotgun (WGS) entry which is preliminary data.</text>
</comment>